<feature type="transmembrane region" description="Helical" evidence="1">
    <location>
        <begin position="204"/>
        <end position="229"/>
    </location>
</feature>
<dbReference type="Proteomes" id="UP000597762">
    <property type="component" value="Unassembled WGS sequence"/>
</dbReference>
<dbReference type="EMBL" id="CAHIKZ030000462">
    <property type="protein sequence ID" value="CAE1175649.1"/>
    <property type="molecule type" value="Genomic_DNA"/>
</dbReference>
<organism evidence="2 3">
    <name type="scientific">Acanthosepion pharaonis</name>
    <name type="common">Pharaoh cuttlefish</name>
    <name type="synonym">Sepia pharaonis</name>
    <dbReference type="NCBI Taxonomy" id="158019"/>
    <lineage>
        <taxon>Eukaryota</taxon>
        <taxon>Metazoa</taxon>
        <taxon>Spiralia</taxon>
        <taxon>Lophotrochozoa</taxon>
        <taxon>Mollusca</taxon>
        <taxon>Cephalopoda</taxon>
        <taxon>Coleoidea</taxon>
        <taxon>Decapodiformes</taxon>
        <taxon>Sepiida</taxon>
        <taxon>Sepiina</taxon>
        <taxon>Sepiidae</taxon>
        <taxon>Acanthosepion</taxon>
    </lineage>
</organism>
<name>A0A812BBP1_ACAPH</name>
<feature type="transmembrane region" description="Helical" evidence="1">
    <location>
        <begin position="105"/>
        <end position="126"/>
    </location>
</feature>
<accession>A0A812BBP1</accession>
<comment type="caution">
    <text evidence="2">The sequence shown here is derived from an EMBL/GenBank/DDBJ whole genome shotgun (WGS) entry which is preliminary data.</text>
</comment>
<feature type="transmembrane region" description="Helical" evidence="1">
    <location>
        <begin position="20"/>
        <end position="43"/>
    </location>
</feature>
<proteinExistence type="predicted"/>
<feature type="transmembrane region" description="Helical" evidence="1">
    <location>
        <begin position="133"/>
        <end position="156"/>
    </location>
</feature>
<feature type="transmembrane region" description="Helical" evidence="1">
    <location>
        <begin position="162"/>
        <end position="183"/>
    </location>
</feature>
<keyword evidence="1" id="KW-0472">Membrane</keyword>
<evidence type="ECO:0000313" key="2">
    <source>
        <dbReference type="EMBL" id="CAE1175649.1"/>
    </source>
</evidence>
<evidence type="ECO:0000313" key="3">
    <source>
        <dbReference type="Proteomes" id="UP000597762"/>
    </source>
</evidence>
<keyword evidence="3" id="KW-1185">Reference proteome</keyword>
<dbReference type="AlphaFoldDB" id="A0A812BBP1"/>
<sequence>MSTIASTIRDETLESISDSHYVSVMIDGATDSSVLYILFSILLRPSSSSLSFFPPFSCIFSSPSFLSFSRIPSASSSSLSFHSPTIHFPLPPPHFIFSFPFLSDLLFFSFLFTFHLFSLYSILFLPSFFCFSLLFLSTLYLFLTLLSSFLFIFFYYSLSPFYSHSFIFLIPFLFPLLPFLCYLSFSISLSSIFPFSPSLISSSLSCVCICLLSLHLSFFLFSHLFFYSFTSAPHLNPNNFATMQLLNVTEINKK</sequence>
<protein>
    <submittedName>
        <fullName evidence="2">Uncharacterized protein</fullName>
    </submittedName>
</protein>
<keyword evidence="1" id="KW-0812">Transmembrane</keyword>
<keyword evidence="1" id="KW-1133">Transmembrane helix</keyword>
<gene>
    <name evidence="2" type="ORF">SPHA_13765</name>
</gene>
<reference evidence="2" key="1">
    <citation type="submission" date="2021-01" db="EMBL/GenBank/DDBJ databases">
        <authorList>
            <person name="Li R."/>
            <person name="Bekaert M."/>
        </authorList>
    </citation>
    <scope>NUCLEOTIDE SEQUENCE</scope>
    <source>
        <strain evidence="2">Farmed</strain>
    </source>
</reference>
<evidence type="ECO:0000256" key="1">
    <source>
        <dbReference type="SAM" id="Phobius"/>
    </source>
</evidence>